<evidence type="ECO:0000256" key="8">
    <source>
        <dbReference type="ARBA" id="ARBA00022989"/>
    </source>
</evidence>
<evidence type="ECO:0000313" key="21">
    <source>
        <dbReference type="EMBL" id="CAF3540431.1"/>
    </source>
</evidence>
<evidence type="ECO:0000313" key="24">
    <source>
        <dbReference type="Proteomes" id="UP000663854"/>
    </source>
</evidence>
<evidence type="ECO:0000256" key="5">
    <source>
        <dbReference type="ARBA" id="ARBA00022692"/>
    </source>
</evidence>
<evidence type="ECO:0000256" key="13">
    <source>
        <dbReference type="SAM" id="Phobius"/>
    </source>
</evidence>
<dbReference type="Gene3D" id="1.10.287.70">
    <property type="match status" value="1"/>
</dbReference>
<evidence type="ECO:0000313" key="18">
    <source>
        <dbReference type="EMBL" id="CAF1129090.1"/>
    </source>
</evidence>
<evidence type="ECO:0000313" key="22">
    <source>
        <dbReference type="EMBL" id="CAF3694763.1"/>
    </source>
</evidence>
<dbReference type="PRINTS" id="PR01333">
    <property type="entry name" value="2POREKCHANEL"/>
</dbReference>
<keyword evidence="5 12" id="KW-0812">Transmembrane</keyword>
<keyword evidence="7" id="KW-0630">Potassium</keyword>
<evidence type="ECO:0000313" key="19">
    <source>
        <dbReference type="EMBL" id="CAF1137699.1"/>
    </source>
</evidence>
<dbReference type="Pfam" id="PF07885">
    <property type="entry name" value="Ion_trans_2"/>
    <property type="match status" value="2"/>
</dbReference>
<dbReference type="EMBL" id="CAJNOU010000898">
    <property type="protein sequence ID" value="CAF1111890.1"/>
    <property type="molecule type" value="Genomic_DNA"/>
</dbReference>
<sequence>MFGAAVFNALESKEEVRQRAILRYRMARILYKNDTIQNETVFNTLTSAIFDHRHVRTGTTKQWTFPGAFYFSTLVVTLIGYGHTTPKTKGGKIFCMVYTVAGVPLNLIMFQSVGERLNAIISFVLSRLKRLFGFRRHKVSGFELIAVEFGMTTMLVLGGSFIFCKQEKWSYFESIYYSLVTFWTIGFGDLVPLASLQRTGQSLYSRWGYFIYTISFILFGLAIVASSLNLLVLRLAQFHSENGIGGISDVLGRNEEDLIAAAIAEHRASMCVQQRNRICSNPSLIHQQKALSSYFPIKTRSWWSLSSSNSELDFTKNSNEETYCSGYTLFNCKKRKRRHWHLRRSPQNIKHLLYFNQILENHKLAFVRKSLIPKQYNHQMTNHLSEVNLQKQQRISI</sequence>
<dbReference type="GO" id="GO:0030322">
    <property type="term" value="P:stabilization of membrane potential"/>
    <property type="evidence" value="ECO:0007669"/>
    <property type="project" value="TreeGrafter"/>
</dbReference>
<keyword evidence="4" id="KW-0633">Potassium transport</keyword>
<dbReference type="Proteomes" id="UP000663889">
    <property type="component" value="Unassembled WGS sequence"/>
</dbReference>
<accession>A0A814C6M7</accession>
<dbReference type="Proteomes" id="UP000663854">
    <property type="component" value="Unassembled WGS sequence"/>
</dbReference>
<dbReference type="PANTHER" id="PTHR11003">
    <property type="entry name" value="POTASSIUM CHANNEL, SUBFAMILY K"/>
    <property type="match status" value="1"/>
</dbReference>
<evidence type="ECO:0000256" key="2">
    <source>
        <dbReference type="ARBA" id="ARBA00006666"/>
    </source>
</evidence>
<reference evidence="15" key="1">
    <citation type="submission" date="2021-02" db="EMBL/GenBank/DDBJ databases">
        <authorList>
            <person name="Nowell W R."/>
        </authorList>
    </citation>
    <scope>NUCLEOTIDE SEQUENCE</scope>
</reference>
<dbReference type="EMBL" id="CAJOAX010000211">
    <property type="protein sequence ID" value="CAF3540431.1"/>
    <property type="molecule type" value="Genomic_DNA"/>
</dbReference>
<evidence type="ECO:0000256" key="1">
    <source>
        <dbReference type="ARBA" id="ARBA00004141"/>
    </source>
</evidence>
<dbReference type="GO" id="GO:0005886">
    <property type="term" value="C:plasma membrane"/>
    <property type="evidence" value="ECO:0007669"/>
    <property type="project" value="TreeGrafter"/>
</dbReference>
<evidence type="ECO:0000313" key="23">
    <source>
        <dbReference type="EMBL" id="CAF3848263.1"/>
    </source>
</evidence>
<name>A0A814C6M7_9BILA</name>
<dbReference type="Proteomes" id="UP000663823">
    <property type="component" value="Unassembled WGS sequence"/>
</dbReference>
<keyword evidence="6" id="KW-0631">Potassium channel</keyword>
<protein>
    <recommendedName>
        <fullName evidence="14">Potassium channel domain-containing protein</fullName>
    </recommendedName>
</protein>
<keyword evidence="25" id="KW-1185">Reference proteome</keyword>
<evidence type="ECO:0000256" key="3">
    <source>
        <dbReference type="ARBA" id="ARBA00022448"/>
    </source>
</evidence>
<feature type="transmembrane region" description="Helical" evidence="13">
    <location>
        <begin position="63"/>
        <end position="81"/>
    </location>
</feature>
<dbReference type="EMBL" id="CAJNOL010000591">
    <property type="protein sequence ID" value="CAF1129090.1"/>
    <property type="molecule type" value="Genomic_DNA"/>
</dbReference>
<dbReference type="Proteomes" id="UP000663864">
    <property type="component" value="Unassembled WGS sequence"/>
</dbReference>
<feature type="transmembrane region" description="Helical" evidence="13">
    <location>
        <begin position="93"/>
        <end position="110"/>
    </location>
</feature>
<dbReference type="EMBL" id="CAJNOL010000611">
    <property type="protein sequence ID" value="CAF1137699.1"/>
    <property type="molecule type" value="Genomic_DNA"/>
</dbReference>
<dbReference type="EMBL" id="CAJNOH010000192">
    <property type="protein sequence ID" value="CAF0937486.1"/>
    <property type="molecule type" value="Genomic_DNA"/>
</dbReference>
<evidence type="ECO:0000313" key="15">
    <source>
        <dbReference type="EMBL" id="CAF0937486.1"/>
    </source>
</evidence>
<feature type="transmembrane region" description="Helical" evidence="13">
    <location>
        <begin position="207"/>
        <end position="232"/>
    </location>
</feature>
<dbReference type="Proteomes" id="UP000663870">
    <property type="component" value="Unassembled WGS sequence"/>
</dbReference>
<organism evidence="15 24">
    <name type="scientific">Rotaria sordida</name>
    <dbReference type="NCBI Taxonomy" id="392033"/>
    <lineage>
        <taxon>Eukaryota</taxon>
        <taxon>Metazoa</taxon>
        <taxon>Spiralia</taxon>
        <taxon>Gnathifera</taxon>
        <taxon>Rotifera</taxon>
        <taxon>Eurotatoria</taxon>
        <taxon>Bdelloidea</taxon>
        <taxon>Philodinida</taxon>
        <taxon>Philodinidae</taxon>
        <taxon>Rotaria</taxon>
    </lineage>
</organism>
<evidence type="ECO:0000256" key="4">
    <source>
        <dbReference type="ARBA" id="ARBA00022538"/>
    </source>
</evidence>
<evidence type="ECO:0000313" key="25">
    <source>
        <dbReference type="Proteomes" id="UP000663870"/>
    </source>
</evidence>
<dbReference type="InterPro" id="IPR013099">
    <property type="entry name" value="K_chnl_dom"/>
</dbReference>
<feature type="transmembrane region" description="Helical" evidence="13">
    <location>
        <begin position="144"/>
        <end position="163"/>
    </location>
</feature>
<keyword evidence="3 12" id="KW-0813">Transport</keyword>
<feature type="transmembrane region" description="Helical" evidence="13">
    <location>
        <begin position="175"/>
        <end position="195"/>
    </location>
</feature>
<dbReference type="EMBL" id="CAJOBE010000879">
    <property type="protein sequence ID" value="CAF3694763.1"/>
    <property type="molecule type" value="Genomic_DNA"/>
</dbReference>
<evidence type="ECO:0000256" key="11">
    <source>
        <dbReference type="ARBA" id="ARBA00023303"/>
    </source>
</evidence>
<evidence type="ECO:0000313" key="16">
    <source>
        <dbReference type="EMBL" id="CAF0980768.1"/>
    </source>
</evidence>
<gene>
    <name evidence="22" type="ORF">FNK824_LOCUS8754</name>
    <name evidence="23" type="ORF">JBS370_LOCUS18089</name>
    <name evidence="18" type="ORF">JXQ802_LOCUS20606</name>
    <name evidence="19" type="ORF">JXQ802_LOCUS21046</name>
    <name evidence="21" type="ORF">OTI717_LOCUS3777</name>
    <name evidence="15" type="ORF">PYM288_LOCUS11399</name>
    <name evidence="16" type="ORF">RFH988_LOCUS13131</name>
    <name evidence="17" type="ORF">SEV965_LOCUS16426</name>
    <name evidence="20" type="ORF">ZHD862_LOCUS22354</name>
</gene>
<dbReference type="PANTHER" id="PTHR11003:SF291">
    <property type="entry name" value="IP11374P"/>
    <property type="match status" value="1"/>
</dbReference>
<dbReference type="EMBL" id="CAJNOT010001388">
    <property type="protein sequence ID" value="CAF1191896.1"/>
    <property type="molecule type" value="Genomic_DNA"/>
</dbReference>
<dbReference type="InterPro" id="IPR003092">
    <property type="entry name" value="2pore_dom_K_chnl_TASK"/>
</dbReference>
<comment type="similarity">
    <text evidence="2 12">Belongs to the two pore domain potassium channel (TC 1.A.1.8) family.</text>
</comment>
<dbReference type="AlphaFoldDB" id="A0A814C6M7"/>
<evidence type="ECO:0000256" key="10">
    <source>
        <dbReference type="ARBA" id="ARBA00023136"/>
    </source>
</evidence>
<dbReference type="OrthoDB" id="297496at2759"/>
<feature type="domain" description="Potassium channel" evidence="14">
    <location>
        <begin position="49"/>
        <end position="117"/>
    </location>
</feature>
<dbReference type="Proteomes" id="UP000663882">
    <property type="component" value="Unassembled WGS sequence"/>
</dbReference>
<dbReference type="GO" id="GO:0022841">
    <property type="term" value="F:potassium ion leak channel activity"/>
    <property type="evidence" value="ECO:0007669"/>
    <property type="project" value="TreeGrafter"/>
</dbReference>
<keyword evidence="8 13" id="KW-1133">Transmembrane helix</keyword>
<evidence type="ECO:0000313" key="20">
    <source>
        <dbReference type="EMBL" id="CAF1191896.1"/>
    </source>
</evidence>
<dbReference type="EMBL" id="CAJNOO010000569">
    <property type="protein sequence ID" value="CAF0980768.1"/>
    <property type="molecule type" value="Genomic_DNA"/>
</dbReference>
<comment type="caution">
    <text evidence="15">The sequence shown here is derived from an EMBL/GenBank/DDBJ whole genome shotgun (WGS) entry which is preliminary data.</text>
</comment>
<dbReference type="SUPFAM" id="SSF81324">
    <property type="entry name" value="Voltage-gated potassium channels"/>
    <property type="match status" value="2"/>
</dbReference>
<feature type="domain" description="Potassium channel" evidence="14">
    <location>
        <begin position="153"/>
        <end position="232"/>
    </location>
</feature>
<proteinExistence type="inferred from homology"/>
<evidence type="ECO:0000256" key="9">
    <source>
        <dbReference type="ARBA" id="ARBA00023065"/>
    </source>
</evidence>
<dbReference type="Proteomes" id="UP000663836">
    <property type="component" value="Unassembled WGS sequence"/>
</dbReference>
<dbReference type="GO" id="GO:0015271">
    <property type="term" value="F:outward rectifier potassium channel activity"/>
    <property type="evidence" value="ECO:0007669"/>
    <property type="project" value="TreeGrafter"/>
</dbReference>
<evidence type="ECO:0000313" key="17">
    <source>
        <dbReference type="EMBL" id="CAF1111890.1"/>
    </source>
</evidence>
<dbReference type="InterPro" id="IPR003280">
    <property type="entry name" value="2pore_dom_K_chnl"/>
</dbReference>
<dbReference type="PRINTS" id="PR01095">
    <property type="entry name" value="TASKCHANNEL"/>
</dbReference>
<dbReference type="Proteomes" id="UP000663874">
    <property type="component" value="Unassembled WGS sequence"/>
</dbReference>
<keyword evidence="10 13" id="KW-0472">Membrane</keyword>
<evidence type="ECO:0000256" key="12">
    <source>
        <dbReference type="RuleBase" id="RU003857"/>
    </source>
</evidence>
<comment type="subcellular location">
    <subcellularLocation>
        <location evidence="1">Membrane</location>
        <topology evidence="1">Multi-pass membrane protein</topology>
    </subcellularLocation>
</comment>
<keyword evidence="11 12" id="KW-0407">Ion channel</keyword>
<evidence type="ECO:0000256" key="6">
    <source>
        <dbReference type="ARBA" id="ARBA00022826"/>
    </source>
</evidence>
<keyword evidence="9 12" id="KW-0406">Ion transport</keyword>
<evidence type="ECO:0000256" key="7">
    <source>
        <dbReference type="ARBA" id="ARBA00022958"/>
    </source>
</evidence>
<dbReference type="EMBL" id="CAJOBD010002014">
    <property type="protein sequence ID" value="CAF3848263.1"/>
    <property type="molecule type" value="Genomic_DNA"/>
</dbReference>
<evidence type="ECO:0000259" key="14">
    <source>
        <dbReference type="Pfam" id="PF07885"/>
    </source>
</evidence>